<comment type="caution">
    <text evidence="1">The sequence shown here is derived from an EMBL/GenBank/DDBJ whole genome shotgun (WGS) entry which is preliminary data.</text>
</comment>
<reference evidence="1 2" key="1">
    <citation type="submission" date="2017-10" db="EMBL/GenBank/DDBJ databases">
        <authorList>
            <person name="Regsiter A."/>
            <person name="William W."/>
        </authorList>
    </citation>
    <scope>NUCLEOTIDE SEQUENCE [LARGE SCALE GENOMIC DNA]</scope>
    <source>
        <strain evidence="1 2">CFBP6991</strain>
    </source>
</reference>
<dbReference type="AlphaFoldDB" id="A0A7Z7IY98"/>
<protein>
    <submittedName>
        <fullName evidence="1">Uncharacterized protein</fullName>
    </submittedName>
</protein>
<dbReference type="EMBL" id="OCZC01000043">
    <property type="protein sequence ID" value="SOO22720.1"/>
    <property type="molecule type" value="Genomic_DNA"/>
</dbReference>
<dbReference type="Proteomes" id="UP000234345">
    <property type="component" value="Unassembled WGS sequence"/>
</dbReference>
<proteinExistence type="predicted"/>
<evidence type="ECO:0000313" key="2">
    <source>
        <dbReference type="Proteomes" id="UP000234345"/>
    </source>
</evidence>
<accession>A0A7Z7IY98</accession>
<sequence length="23" mass="2448">MLALFSTGDMRAALPRVTVRAGN</sequence>
<organism evidence="1 2">
    <name type="scientific">Xanthomonas campestris pv. phaseoli</name>
    <dbReference type="NCBI Taxonomy" id="317013"/>
    <lineage>
        <taxon>Bacteria</taxon>
        <taxon>Pseudomonadati</taxon>
        <taxon>Pseudomonadota</taxon>
        <taxon>Gammaproteobacteria</taxon>
        <taxon>Lysobacterales</taxon>
        <taxon>Lysobacteraceae</taxon>
        <taxon>Xanthomonas</taxon>
    </lineage>
</organism>
<name>A0A7Z7IY98_XANCH</name>
<gene>
    <name evidence="1" type="ORF">XFF6991_150484</name>
</gene>
<evidence type="ECO:0000313" key="1">
    <source>
        <dbReference type="EMBL" id="SOO22720.1"/>
    </source>
</evidence>